<feature type="transmembrane region" description="Helical" evidence="1">
    <location>
        <begin position="80"/>
        <end position="102"/>
    </location>
</feature>
<dbReference type="EnsemblMetazoa" id="GPAI001534-RA">
    <property type="protein sequence ID" value="GPAI001534-PA"/>
    <property type="gene ID" value="GPAI001534"/>
</dbReference>
<evidence type="ECO:0000313" key="3">
    <source>
        <dbReference type="Proteomes" id="UP000092445"/>
    </source>
</evidence>
<reference evidence="3" key="1">
    <citation type="submission" date="2014-03" db="EMBL/GenBank/DDBJ databases">
        <authorList>
            <person name="Aksoy S."/>
            <person name="Warren W."/>
            <person name="Wilson R.K."/>
        </authorList>
    </citation>
    <scope>NUCLEOTIDE SEQUENCE [LARGE SCALE GENOMIC DNA]</scope>
    <source>
        <strain evidence="3">IAEA</strain>
    </source>
</reference>
<organism evidence="2 3">
    <name type="scientific">Glossina pallidipes</name>
    <name type="common">Tsetse fly</name>
    <dbReference type="NCBI Taxonomy" id="7398"/>
    <lineage>
        <taxon>Eukaryota</taxon>
        <taxon>Metazoa</taxon>
        <taxon>Ecdysozoa</taxon>
        <taxon>Arthropoda</taxon>
        <taxon>Hexapoda</taxon>
        <taxon>Insecta</taxon>
        <taxon>Pterygota</taxon>
        <taxon>Neoptera</taxon>
        <taxon>Endopterygota</taxon>
        <taxon>Diptera</taxon>
        <taxon>Brachycera</taxon>
        <taxon>Muscomorpha</taxon>
        <taxon>Hippoboscoidea</taxon>
        <taxon>Glossinidae</taxon>
        <taxon>Glossina</taxon>
    </lineage>
</organism>
<evidence type="ECO:0000313" key="2">
    <source>
        <dbReference type="EnsemblMetazoa" id="GPAI001534-PA"/>
    </source>
</evidence>
<dbReference type="Proteomes" id="UP000092445">
    <property type="component" value="Unassembled WGS sequence"/>
</dbReference>
<keyword evidence="1" id="KW-1133">Transmembrane helix</keyword>
<evidence type="ECO:0000256" key="1">
    <source>
        <dbReference type="SAM" id="Phobius"/>
    </source>
</evidence>
<keyword evidence="1" id="KW-0812">Transmembrane</keyword>
<reference evidence="2" key="2">
    <citation type="submission" date="2020-05" db="UniProtKB">
        <authorList>
            <consortium name="EnsemblMetazoa"/>
        </authorList>
    </citation>
    <scope>IDENTIFICATION</scope>
    <source>
        <strain evidence="2">IAEA</strain>
    </source>
</reference>
<protein>
    <submittedName>
        <fullName evidence="2">Uncharacterized protein</fullName>
    </submittedName>
</protein>
<dbReference type="AlphaFoldDB" id="A0A1A9Z297"/>
<feature type="transmembrane region" description="Helical" evidence="1">
    <location>
        <begin position="122"/>
        <end position="144"/>
    </location>
</feature>
<dbReference type="VEuPathDB" id="VectorBase:GPAI001534"/>
<accession>A0A1A9Z297</accession>
<name>A0A1A9Z297_GLOPL</name>
<keyword evidence="1" id="KW-0472">Membrane</keyword>
<keyword evidence="3" id="KW-1185">Reference proteome</keyword>
<sequence>MDANVKVSLIACRSVKICSKVNVASESTEIGDEADDGKLFTNTSYFRTCLGLGLVAFSKPMFPIVVFCKVSSVVDVDVGVVDVAFLSFSAAGVVGGSVTVFVDVAFLSFSAAGVVVGGSVTVFVNVTSLASSGVCVVSVSILYVDASARSVFSSSLSVDVTAAFSLNFCVLRAISSKYLGASFFVTKFSKLDVSLQNKGFLNFRLGVEVSITATYHHRTFHSTPTYAVDPNIIDKADAIYQKT</sequence>
<proteinExistence type="predicted"/>